<dbReference type="CDD" id="cd00609">
    <property type="entry name" value="AAT_like"/>
    <property type="match status" value="1"/>
</dbReference>
<feature type="domain" description="Aminotransferase class I/classII large" evidence="11">
    <location>
        <begin position="122"/>
        <end position="505"/>
    </location>
</feature>
<evidence type="ECO:0000256" key="5">
    <source>
        <dbReference type="ARBA" id="ARBA00022898"/>
    </source>
</evidence>
<evidence type="ECO:0000256" key="4">
    <source>
        <dbReference type="ARBA" id="ARBA00022679"/>
    </source>
</evidence>
<evidence type="ECO:0000256" key="8">
    <source>
        <dbReference type="ARBA" id="ARBA00025785"/>
    </source>
</evidence>
<evidence type="ECO:0000256" key="6">
    <source>
        <dbReference type="ARBA" id="ARBA00025708"/>
    </source>
</evidence>
<keyword evidence="4" id="KW-0808">Transferase</keyword>
<dbReference type="InterPro" id="IPR045088">
    <property type="entry name" value="ALAT1/2-like"/>
</dbReference>
<dbReference type="Gene3D" id="3.90.1150.10">
    <property type="entry name" value="Aspartate Aminotransferase, domain 1"/>
    <property type="match status" value="1"/>
</dbReference>
<evidence type="ECO:0000256" key="9">
    <source>
        <dbReference type="ARBA" id="ARBA00026106"/>
    </source>
</evidence>
<dbReference type="FunFam" id="3.90.1150.10:FF:000010">
    <property type="entry name" value="Alanine aminotransferase 2"/>
    <property type="match status" value="1"/>
</dbReference>
<dbReference type="PANTHER" id="PTHR11751">
    <property type="entry name" value="ALANINE AMINOTRANSFERASE"/>
    <property type="match status" value="1"/>
</dbReference>
<name>A0A7R9TJD6_9VIRI</name>
<evidence type="ECO:0000259" key="11">
    <source>
        <dbReference type="Pfam" id="PF00155"/>
    </source>
</evidence>
<evidence type="ECO:0000256" key="10">
    <source>
        <dbReference type="SAM" id="MobiDB-lite"/>
    </source>
</evidence>
<comment type="subunit">
    <text evidence="2">Homodimer.</text>
</comment>
<comment type="pathway">
    <text evidence="7">Photosynthesis; C4 acid pathway.</text>
</comment>
<reference evidence="12" key="1">
    <citation type="submission" date="2021-01" db="EMBL/GenBank/DDBJ databases">
        <authorList>
            <person name="Corre E."/>
            <person name="Pelletier E."/>
            <person name="Niang G."/>
            <person name="Scheremetjew M."/>
            <person name="Finn R."/>
            <person name="Kale V."/>
            <person name="Holt S."/>
            <person name="Cochrane G."/>
            <person name="Meng A."/>
            <person name="Brown T."/>
            <person name="Cohen L."/>
        </authorList>
    </citation>
    <scope>NUCLEOTIDE SEQUENCE</scope>
    <source>
        <strain evidence="12">CCMP1413</strain>
    </source>
</reference>
<dbReference type="AlphaFoldDB" id="A0A7R9TJD6"/>
<dbReference type="UniPathway" id="UPA00322"/>
<evidence type="ECO:0000256" key="2">
    <source>
        <dbReference type="ARBA" id="ARBA00011738"/>
    </source>
</evidence>
<dbReference type="InterPro" id="IPR015424">
    <property type="entry name" value="PyrdxlP-dep_Trfase"/>
</dbReference>
<dbReference type="GO" id="GO:0042853">
    <property type="term" value="P:L-alanine catabolic process"/>
    <property type="evidence" value="ECO:0007669"/>
    <property type="project" value="UniProtKB-UniPathway"/>
</dbReference>
<dbReference type="Gene3D" id="1.10.287.1970">
    <property type="match status" value="1"/>
</dbReference>
<feature type="region of interest" description="Disordered" evidence="10">
    <location>
        <begin position="1"/>
        <end position="30"/>
    </location>
</feature>
<dbReference type="InterPro" id="IPR015422">
    <property type="entry name" value="PyrdxlP-dep_Trfase_small"/>
</dbReference>
<sequence>MGADEATPHAVRAGEVANGSNGDAGDAHAAKRQKVSGCEAEEKVLCPSKVNANLRTMQYAMRGELYLKAQAMEEANREVMYLNLGNPQALGQKPFTFNRQVLSLALGGDAVLGHERVGELFPPDVIARAKELLKETAGGSVGSYTDSRGIGLVRRDVADYIDARDGTATSHPACTEQIFLTDGASTGVGMMLTAAIRGRGDGILVPVPQYPLYSALVELHGGTFLGYELDEDAGWGFNLELLEGVVAKARERGVTPRAMVFINPGNPTGQCLSHEMLEQLIRFAKREHLVLMADEVYQSNVWVDTKKFISTRKVLLGMEEGIRDSVEVISFHTVSKGLQGECGLRGGYLELLNFHPDTMAMVYKMASVTLCANVPGQLAVSLMVKPPQPGDASYELYERESTELRESLRRRAMRLAGAFRGLEGMTCNDAEGALYIFPQLHLPPRAIAAANGAGRQPDLFYCLELLEETGMCVVPGSGFGQKNNTYHMRATILPPEDRLQEVIDKFVNFHVKFMERYS</sequence>
<dbReference type="Pfam" id="PF00155">
    <property type="entry name" value="Aminotran_1_2"/>
    <property type="match status" value="1"/>
</dbReference>
<evidence type="ECO:0000256" key="1">
    <source>
        <dbReference type="ARBA" id="ARBA00001933"/>
    </source>
</evidence>
<evidence type="ECO:0000256" key="3">
    <source>
        <dbReference type="ARBA" id="ARBA00022576"/>
    </source>
</evidence>
<evidence type="ECO:0000256" key="7">
    <source>
        <dbReference type="ARBA" id="ARBA00025709"/>
    </source>
</evidence>
<dbReference type="EMBL" id="HBDZ01006673">
    <property type="protein sequence ID" value="CAD8237300.1"/>
    <property type="molecule type" value="Transcribed_RNA"/>
</dbReference>
<dbReference type="GO" id="GO:0030170">
    <property type="term" value="F:pyridoxal phosphate binding"/>
    <property type="evidence" value="ECO:0007669"/>
    <property type="project" value="InterPro"/>
</dbReference>
<keyword evidence="3" id="KW-0032">Aminotransferase</keyword>
<dbReference type="InterPro" id="IPR004839">
    <property type="entry name" value="Aminotransferase_I/II_large"/>
</dbReference>
<evidence type="ECO:0000313" key="12">
    <source>
        <dbReference type="EMBL" id="CAD8237300.1"/>
    </source>
</evidence>
<protein>
    <recommendedName>
        <fullName evidence="9">alanine transaminase</fullName>
        <ecNumber evidence="9">2.6.1.2</ecNumber>
    </recommendedName>
</protein>
<dbReference type="FunFam" id="3.40.640.10:FF:000012">
    <property type="entry name" value="alanine aminotransferase 2"/>
    <property type="match status" value="1"/>
</dbReference>
<organism evidence="12">
    <name type="scientific">Prasinoderma coloniale</name>
    <dbReference type="NCBI Taxonomy" id="156133"/>
    <lineage>
        <taxon>Eukaryota</taxon>
        <taxon>Viridiplantae</taxon>
        <taxon>Prasinodermophyta</taxon>
        <taxon>Prasinodermophyceae</taxon>
        <taxon>Prasinodermales</taxon>
        <taxon>Prasinodermaceae</taxon>
        <taxon>Prasinoderma</taxon>
    </lineage>
</organism>
<gene>
    <name evidence="12" type="ORF">PCOL08062_LOCUS5103</name>
</gene>
<comment type="cofactor">
    <cofactor evidence="1">
        <name>pyridoxal 5'-phosphate</name>
        <dbReference type="ChEBI" id="CHEBI:597326"/>
    </cofactor>
</comment>
<dbReference type="SUPFAM" id="SSF53383">
    <property type="entry name" value="PLP-dependent transferases"/>
    <property type="match status" value="1"/>
</dbReference>
<accession>A0A7R9TJD6</accession>
<comment type="similarity">
    <text evidence="8">Belongs to the class-I pyridoxal-phosphate-dependent aminotransferase family. Alanine aminotransferase subfamily.</text>
</comment>
<dbReference type="EC" id="2.6.1.2" evidence="9"/>
<proteinExistence type="inferred from homology"/>
<dbReference type="UniPathway" id="UPA00528">
    <property type="reaction ID" value="UER00586"/>
</dbReference>
<dbReference type="Gene3D" id="3.40.640.10">
    <property type="entry name" value="Type I PLP-dependent aspartate aminotransferase-like (Major domain)"/>
    <property type="match status" value="1"/>
</dbReference>
<dbReference type="GO" id="GO:0004021">
    <property type="term" value="F:L-alanine:2-oxoglutarate aminotransferase activity"/>
    <property type="evidence" value="ECO:0007669"/>
    <property type="project" value="UniProtKB-EC"/>
</dbReference>
<dbReference type="InterPro" id="IPR015421">
    <property type="entry name" value="PyrdxlP-dep_Trfase_major"/>
</dbReference>
<comment type="pathway">
    <text evidence="6">Amino-acid degradation; L-alanine degradation via transaminase pathway; pyruvate from L-alanine: step 1/1.</text>
</comment>
<dbReference type="PANTHER" id="PTHR11751:SF373">
    <property type="entry name" value="GLUTAMATE--GLYOXYLATE AMINOTRANSFERASE 2"/>
    <property type="match status" value="1"/>
</dbReference>
<keyword evidence="5" id="KW-0663">Pyridoxal phosphate</keyword>